<feature type="transmembrane region" description="Helical" evidence="5">
    <location>
        <begin position="854"/>
        <end position="874"/>
    </location>
</feature>
<dbReference type="SFLD" id="SFLDF00027">
    <property type="entry name" value="p-type_atpase"/>
    <property type="match status" value="1"/>
</dbReference>
<dbReference type="InterPro" id="IPR023214">
    <property type="entry name" value="HAD_sf"/>
</dbReference>
<dbReference type="SUPFAM" id="SSF56784">
    <property type="entry name" value="HAD-like"/>
    <property type="match status" value="1"/>
</dbReference>
<feature type="transmembrane region" description="Helical" evidence="5">
    <location>
        <begin position="322"/>
        <end position="346"/>
    </location>
</feature>
<dbReference type="SFLD" id="SFLDG00002">
    <property type="entry name" value="C1.7:_P-type_atpase_like"/>
    <property type="match status" value="1"/>
</dbReference>
<gene>
    <name evidence="7" type="ORF">Edafosvirus15_15</name>
</gene>
<feature type="transmembrane region" description="Helical" evidence="5">
    <location>
        <begin position="914"/>
        <end position="932"/>
    </location>
</feature>
<feature type="transmembrane region" description="Helical" evidence="5">
    <location>
        <begin position="20"/>
        <end position="39"/>
    </location>
</feature>
<evidence type="ECO:0000256" key="1">
    <source>
        <dbReference type="ARBA" id="ARBA00004370"/>
    </source>
</evidence>
<organism evidence="7">
    <name type="scientific">Edafosvirus sp</name>
    <dbReference type="NCBI Taxonomy" id="2487765"/>
    <lineage>
        <taxon>Viruses</taxon>
        <taxon>Varidnaviria</taxon>
        <taxon>Bamfordvirae</taxon>
        <taxon>Nucleocytoviricota</taxon>
        <taxon>Megaviricetes</taxon>
        <taxon>Imitervirales</taxon>
        <taxon>Mimiviridae</taxon>
        <taxon>Klosneuvirinae</taxon>
    </lineage>
</organism>
<keyword evidence="3 5" id="KW-1133">Transmembrane helix</keyword>
<reference evidence="7" key="1">
    <citation type="submission" date="2018-10" db="EMBL/GenBank/DDBJ databases">
        <title>Hidden diversity of soil giant viruses.</title>
        <authorList>
            <person name="Schulz F."/>
            <person name="Alteio L."/>
            <person name="Goudeau D."/>
            <person name="Ryan E.M."/>
            <person name="Malmstrom R.R."/>
            <person name="Blanchard J."/>
            <person name="Woyke T."/>
        </authorList>
    </citation>
    <scope>NUCLEOTIDE SEQUENCE</scope>
    <source>
        <strain evidence="7">EDV1</strain>
    </source>
</reference>
<evidence type="ECO:0000256" key="3">
    <source>
        <dbReference type="ARBA" id="ARBA00022989"/>
    </source>
</evidence>
<dbReference type="InterPro" id="IPR018303">
    <property type="entry name" value="ATPase_P-typ_P_site"/>
</dbReference>
<dbReference type="PANTHER" id="PTHR24092:SF175">
    <property type="entry name" value="PHOSPHOLIPID-TRANSPORTING ATPASE"/>
    <property type="match status" value="1"/>
</dbReference>
<dbReference type="EMBL" id="MK072080">
    <property type="protein sequence ID" value="AYV78494.1"/>
    <property type="molecule type" value="Genomic_DNA"/>
</dbReference>
<feature type="transmembrane region" description="Helical" evidence="5">
    <location>
        <begin position="366"/>
        <end position="390"/>
    </location>
</feature>
<dbReference type="InterPro" id="IPR036412">
    <property type="entry name" value="HAD-like_sf"/>
</dbReference>
<dbReference type="Gene3D" id="2.70.150.10">
    <property type="entry name" value="Calcium-transporting ATPase, cytoplasmic transduction domain A"/>
    <property type="match status" value="1"/>
</dbReference>
<dbReference type="GO" id="GO:0140326">
    <property type="term" value="F:ATPase-coupled intramembrane lipid transporter activity"/>
    <property type="evidence" value="ECO:0007669"/>
    <property type="project" value="TreeGrafter"/>
</dbReference>
<dbReference type="SUPFAM" id="SSF81653">
    <property type="entry name" value="Calcium ATPase, transduction domain A"/>
    <property type="match status" value="1"/>
</dbReference>
<name>A0A3G4ZVX0_9VIRU</name>
<feature type="transmembrane region" description="Helical" evidence="5">
    <location>
        <begin position="886"/>
        <end position="908"/>
    </location>
</feature>
<feature type="transmembrane region" description="Helical" evidence="5">
    <location>
        <begin position="136"/>
        <end position="155"/>
    </location>
</feature>
<dbReference type="Gene3D" id="3.40.50.1000">
    <property type="entry name" value="HAD superfamily/HAD-like"/>
    <property type="match status" value="1"/>
</dbReference>
<dbReference type="SFLD" id="SFLDS00003">
    <property type="entry name" value="Haloacid_Dehalogenase"/>
    <property type="match status" value="1"/>
</dbReference>
<keyword evidence="2 5" id="KW-0812">Transmembrane</keyword>
<accession>A0A3G4ZVX0</accession>
<evidence type="ECO:0000259" key="6">
    <source>
        <dbReference type="Pfam" id="PF00122"/>
    </source>
</evidence>
<proteinExistence type="predicted"/>
<dbReference type="InterPro" id="IPR044492">
    <property type="entry name" value="P_typ_ATPase_HD_dom"/>
</dbReference>
<feature type="transmembrane region" description="Helical" evidence="5">
    <location>
        <begin position="95"/>
        <end position="124"/>
    </location>
</feature>
<dbReference type="InterPro" id="IPR059000">
    <property type="entry name" value="ATPase_P-type_domA"/>
</dbReference>
<evidence type="ECO:0000313" key="7">
    <source>
        <dbReference type="EMBL" id="AYV78494.1"/>
    </source>
</evidence>
<dbReference type="PROSITE" id="PS00154">
    <property type="entry name" value="ATPASE_E1_E2"/>
    <property type="match status" value="1"/>
</dbReference>
<dbReference type="Pfam" id="PF00122">
    <property type="entry name" value="E1-E2_ATPase"/>
    <property type="match status" value="1"/>
</dbReference>
<dbReference type="PANTHER" id="PTHR24092">
    <property type="entry name" value="PROBABLE PHOSPHOLIPID-TRANSPORTING ATPASE"/>
    <property type="match status" value="1"/>
</dbReference>
<dbReference type="InterPro" id="IPR008250">
    <property type="entry name" value="ATPase_P-typ_transduc_dom_A_sf"/>
</dbReference>
<keyword evidence="4 5" id="KW-0472">Membrane</keyword>
<feature type="transmembrane region" description="Helical" evidence="5">
    <location>
        <begin position="823"/>
        <end position="842"/>
    </location>
</feature>
<dbReference type="GO" id="GO:0045332">
    <property type="term" value="P:phospholipid translocation"/>
    <property type="evidence" value="ECO:0007669"/>
    <property type="project" value="TreeGrafter"/>
</dbReference>
<dbReference type="PRINTS" id="PR00119">
    <property type="entry name" value="CATATPASE"/>
</dbReference>
<evidence type="ECO:0000256" key="2">
    <source>
        <dbReference type="ARBA" id="ARBA00022692"/>
    </source>
</evidence>
<dbReference type="InterPro" id="IPR023298">
    <property type="entry name" value="ATPase_P-typ_TM_dom_sf"/>
</dbReference>
<comment type="subcellular location">
    <subcellularLocation>
        <location evidence="1">Membrane</location>
    </subcellularLocation>
</comment>
<dbReference type="GO" id="GO:0005886">
    <property type="term" value="C:plasma membrane"/>
    <property type="evidence" value="ECO:0007669"/>
    <property type="project" value="TreeGrafter"/>
</dbReference>
<evidence type="ECO:0000256" key="4">
    <source>
        <dbReference type="ARBA" id="ARBA00023136"/>
    </source>
</evidence>
<sequence length="991" mass="114810">MTTTSDNFSYYDMVYSSIITYHKELLFLFTLSTILYFICKKLYFEFIFGMSPILPNQSPHQIKTDLLNFKVKNAHITNNNAVYLTKFKYDGLKAYLIHFVYGFILYFKDPANIFFLFVVSFLQIYDFKDFRSLKPLMGFAMISIIFHLIQISSLLKEQDETNYKKVIKTIYKYDRFIDKKTRNKNLKRGDFVKLSEINEIPADVLLLDSTVAVQELELTGEACIISKSGLDIGIFSPNQPSTKIDKKISITSNHRNNDGNIIVQDGKEEKIYEYTSKNILFHGTKIIDKDAFGIIIETGNDCHVYKSTRTGQKNKTNIQKKLVHVFMLNFYFVLLLASLTGIIIYANSIHEGYSYRKLWRIIRKMILLFNTMIPLTLQMFFNIVCVILSYRISKNNKVSINKNGLSSFQIDFEKFPFIVTDKTGTLTTNLFDINAIYVNDPNLFEEQKEDKFVNVLEEPYKSSLKEDILLNIMACTETQTHSKTGVLLKNDETEEKLLSYFLSKFNIKKISNDFKPDNSGKIIIDQFGIFDRLYYAPFTYSLEIKFGVIKKEDRIILHIQGTPDAIDKYSSGKITMILQTIDSSPNSSNAYRRIIAHAWKFINEDDVKQLKINPLKVLHGFEYTSIYVFNDYVVTNIDKSINKLLIKGYPVWELTGDKKTTAIQIGQTVGILNLNEDKTIIIDSIDDIDKEIKYQNSINKINLCCVLNGRLLEMLIIPEKAFKLMNIIKICHKGIIYRAPPNGKQLFVAFLQKWLGSEVVMVGDGLNDVSALEQANIGIAVKHTTNTRVQHRSEIVIDNWNKIPNLIDDCIVQNFILCRILQWLLMGSMMTAFKFFAMLIVSKFENIRDPSSPYLMYVYNTTLFVLMFVFCYFENPKVQLEIKYKFYPMILQAIIWSFINGFITFNIISDVNHAIHVILCIQVIQIIIKLYNISNTNNFVMKLTYVCAITFWLVWTWISLPISILRYFLAVSICLLPSTRLIKYTTFGEKL</sequence>
<dbReference type="SUPFAM" id="SSF81665">
    <property type="entry name" value="Calcium ATPase, transmembrane domain M"/>
    <property type="match status" value="1"/>
</dbReference>
<evidence type="ECO:0000256" key="5">
    <source>
        <dbReference type="SAM" id="Phobius"/>
    </source>
</evidence>
<feature type="domain" description="P-type ATPase A" evidence="6">
    <location>
        <begin position="182"/>
        <end position="307"/>
    </location>
</feature>
<protein>
    <submittedName>
        <fullName evidence="7">Soluble P-type ATPase</fullName>
    </submittedName>
</protein>